<evidence type="ECO:0000313" key="6">
    <source>
        <dbReference type="EMBL" id="NKC05136.1"/>
    </source>
</evidence>
<dbReference type="EMBL" id="JAAVLN010000003">
    <property type="protein sequence ID" value="NKC05136.1"/>
    <property type="molecule type" value="Genomic_DNA"/>
</dbReference>
<dbReference type="SUPFAM" id="SSF161098">
    <property type="entry name" value="MetI-like"/>
    <property type="match status" value="1"/>
</dbReference>
<comment type="subcellular location">
    <subcellularLocation>
        <location evidence="1">Membrane</location>
        <topology evidence="1">Multi-pass membrane protein</topology>
    </subcellularLocation>
</comment>
<dbReference type="Proteomes" id="UP000704467">
    <property type="component" value="Unassembled WGS sequence"/>
</dbReference>
<keyword evidence="7" id="KW-1185">Reference proteome</keyword>
<reference evidence="6 7" key="1">
    <citation type="submission" date="2020-03" db="EMBL/GenBank/DDBJ databases">
        <title>Whole genome sequencing of clinical and environmental type strains of Ochrobactrum.</title>
        <authorList>
            <person name="Dharne M."/>
        </authorList>
    </citation>
    <scope>NUCLEOTIDE SEQUENCE [LARGE SCALE GENOMIC DNA]</scope>
    <source>
        <strain evidence="6 7">CIP 109452</strain>
    </source>
</reference>
<feature type="transmembrane region" description="Helical" evidence="5">
    <location>
        <begin position="33"/>
        <end position="57"/>
    </location>
</feature>
<organism evidence="6 7">
    <name type="scientific">Brucella haematophila</name>
    <dbReference type="NCBI Taxonomy" id="419474"/>
    <lineage>
        <taxon>Bacteria</taxon>
        <taxon>Pseudomonadati</taxon>
        <taxon>Pseudomonadota</taxon>
        <taxon>Alphaproteobacteria</taxon>
        <taxon>Hyphomicrobiales</taxon>
        <taxon>Brucellaceae</taxon>
        <taxon>Brucella/Ochrobactrum group</taxon>
        <taxon>Brucella</taxon>
    </lineage>
</organism>
<dbReference type="InterPro" id="IPR035906">
    <property type="entry name" value="MetI-like_sf"/>
</dbReference>
<keyword evidence="3 5" id="KW-1133">Transmembrane helix</keyword>
<sequence>MITSFDELTIALFVTGGLTTTLPKQMWDDAMNIATPTLAALSTLMLLFVAGLTLIGLRLQSRN</sequence>
<keyword evidence="2 5" id="KW-0812">Transmembrane</keyword>
<gene>
    <name evidence="6" type="ORF">HED55_24125</name>
</gene>
<evidence type="ECO:0000256" key="4">
    <source>
        <dbReference type="ARBA" id="ARBA00023136"/>
    </source>
</evidence>
<protein>
    <submittedName>
        <fullName evidence="6">Uncharacterized protein</fullName>
    </submittedName>
</protein>
<evidence type="ECO:0000256" key="3">
    <source>
        <dbReference type="ARBA" id="ARBA00022989"/>
    </source>
</evidence>
<comment type="caution">
    <text evidence="6">The sequence shown here is derived from an EMBL/GenBank/DDBJ whole genome shotgun (WGS) entry which is preliminary data.</text>
</comment>
<proteinExistence type="predicted"/>
<accession>A0ABX1DQB1</accession>
<keyword evidence="4 5" id="KW-0472">Membrane</keyword>
<name>A0ABX1DQB1_9HYPH</name>
<evidence type="ECO:0000256" key="5">
    <source>
        <dbReference type="SAM" id="Phobius"/>
    </source>
</evidence>
<evidence type="ECO:0000256" key="2">
    <source>
        <dbReference type="ARBA" id="ARBA00022692"/>
    </source>
</evidence>
<evidence type="ECO:0000256" key="1">
    <source>
        <dbReference type="ARBA" id="ARBA00004141"/>
    </source>
</evidence>
<evidence type="ECO:0000313" key="7">
    <source>
        <dbReference type="Proteomes" id="UP000704467"/>
    </source>
</evidence>